<name>A0A3L6MVQ1_FUSOX</name>
<accession>A0A3L6MVQ1</accession>
<dbReference type="Proteomes" id="UP000270866">
    <property type="component" value="Unassembled WGS sequence"/>
</dbReference>
<evidence type="ECO:0000313" key="1">
    <source>
        <dbReference type="EMBL" id="RKK08575.1"/>
    </source>
</evidence>
<evidence type="ECO:0000313" key="2">
    <source>
        <dbReference type="Proteomes" id="UP000270866"/>
    </source>
</evidence>
<proteinExistence type="predicted"/>
<sequence>MSRIILALANPIVTANMVAVAKGTPIAIIISDGPLQMSKELLRTAHINSEVFQNILLNCTPELYASTKQYYQHIRLGLPLELRNWTKPTTMALWLIRTAAGN</sequence>
<gene>
    <name evidence="1" type="ORF">BFJ65_g16237</name>
</gene>
<reference evidence="1 2" key="1">
    <citation type="journal article" date="2018" name="Sci. Rep.">
        <title>Characterisation of pathogen-specific regions and novel effector candidates in Fusarium oxysporum f. sp. cepae.</title>
        <authorList>
            <person name="Armitage A.D."/>
            <person name="Taylor A."/>
            <person name="Sobczyk M.K."/>
            <person name="Baxter L."/>
            <person name="Greenfield B.P."/>
            <person name="Bates H.J."/>
            <person name="Wilson F."/>
            <person name="Jackson A.C."/>
            <person name="Ott S."/>
            <person name="Harrison R.J."/>
            <person name="Clarkson J.P."/>
        </authorList>
    </citation>
    <scope>NUCLEOTIDE SEQUENCE [LARGE SCALE GENOMIC DNA]</scope>
    <source>
        <strain evidence="1 2">FoC_Fus2</strain>
    </source>
</reference>
<protein>
    <submittedName>
        <fullName evidence="1">Uncharacterized protein</fullName>
    </submittedName>
</protein>
<comment type="caution">
    <text evidence="1">The sequence shown here is derived from an EMBL/GenBank/DDBJ whole genome shotgun (WGS) entry which is preliminary data.</text>
</comment>
<dbReference type="AlphaFoldDB" id="A0A3L6MVQ1"/>
<dbReference type="EMBL" id="MRCU01000013">
    <property type="protein sequence ID" value="RKK08575.1"/>
    <property type="molecule type" value="Genomic_DNA"/>
</dbReference>
<organism evidence="1 2">
    <name type="scientific">Fusarium oxysporum f. sp. cepae</name>
    <dbReference type="NCBI Taxonomy" id="396571"/>
    <lineage>
        <taxon>Eukaryota</taxon>
        <taxon>Fungi</taxon>
        <taxon>Dikarya</taxon>
        <taxon>Ascomycota</taxon>
        <taxon>Pezizomycotina</taxon>
        <taxon>Sordariomycetes</taxon>
        <taxon>Hypocreomycetidae</taxon>
        <taxon>Hypocreales</taxon>
        <taxon>Nectriaceae</taxon>
        <taxon>Fusarium</taxon>
        <taxon>Fusarium oxysporum species complex</taxon>
    </lineage>
</organism>